<dbReference type="Proteomes" id="UP000193317">
    <property type="component" value="Unassembled WGS sequence"/>
</dbReference>
<name>A0A1X2F5I1_MYCSZ</name>
<dbReference type="OrthoDB" id="4743268at2"/>
<evidence type="ECO:0000256" key="1">
    <source>
        <dbReference type="SAM" id="MobiDB-lite"/>
    </source>
</evidence>
<dbReference type="RefSeq" id="WP_085669667.1">
    <property type="nucleotide sequence ID" value="NZ_JACKRU010000629.1"/>
</dbReference>
<keyword evidence="3" id="KW-1185">Reference proteome</keyword>
<gene>
    <name evidence="2" type="ORF">AWC27_21025</name>
</gene>
<dbReference type="AlphaFoldDB" id="A0A1X2F5I1"/>
<organism evidence="2 3">
    <name type="scientific">Mycobacterium szulgai</name>
    <dbReference type="NCBI Taxonomy" id="1787"/>
    <lineage>
        <taxon>Bacteria</taxon>
        <taxon>Bacillati</taxon>
        <taxon>Actinomycetota</taxon>
        <taxon>Actinomycetes</taxon>
        <taxon>Mycobacteriales</taxon>
        <taxon>Mycobacteriaceae</taxon>
        <taxon>Mycobacterium</taxon>
    </lineage>
</organism>
<proteinExistence type="predicted"/>
<sequence>MDLLDWPTEHLIDAAGSWAATGKRWYETFDGVWQDSASVDWEGVAAEQLRARTRADRLKVSGLDDQLQHAAKVARIGASNLHAARSRLQYVVEDAHAAGFVVAEDLSVIDRSTGGTTFQRAPRQVQAETYSSDIRQRAAQLIGLDRQVADKISMALAGIGSITFDEVPALGATTPTRHWGIQLVDWKQSPEPTPGPTAQDIREAIKNLPQGSRPDIREVRTEDQLRSLWEWLSKNGQEYTSQNPYRDGLGAERQLPDGTRVRIGESKKWGTTMDITLPNGEDVKLHFNAKRGGELNIPGQAGGPVAPRAIAPEPPAGAPVTPDIKPPPARTAPLPTLRPPFPIGGTVPPPESIPHPVHAPHSHHGPPVLGKDELADLPEFNPE</sequence>
<evidence type="ECO:0000313" key="2">
    <source>
        <dbReference type="EMBL" id="ORX13700.1"/>
    </source>
</evidence>
<feature type="compositionally biased region" description="Pro residues" evidence="1">
    <location>
        <begin position="324"/>
        <end position="353"/>
    </location>
</feature>
<feature type="region of interest" description="Disordered" evidence="1">
    <location>
        <begin position="294"/>
        <end position="383"/>
    </location>
</feature>
<dbReference type="EMBL" id="LQPW01000022">
    <property type="protein sequence ID" value="ORX13700.1"/>
    <property type="molecule type" value="Genomic_DNA"/>
</dbReference>
<evidence type="ECO:0000313" key="3">
    <source>
        <dbReference type="Proteomes" id="UP000193317"/>
    </source>
</evidence>
<reference evidence="2 3" key="1">
    <citation type="submission" date="2016-01" db="EMBL/GenBank/DDBJ databases">
        <title>The new phylogeny of the genus Mycobacterium.</title>
        <authorList>
            <person name="Tarcisio F."/>
            <person name="Conor M."/>
            <person name="Antonella G."/>
            <person name="Elisabetta G."/>
            <person name="Giulia F.S."/>
            <person name="Sara T."/>
            <person name="Anna F."/>
            <person name="Clotilde B."/>
            <person name="Roberto B."/>
            <person name="Veronica D.S."/>
            <person name="Fabio R."/>
            <person name="Monica P."/>
            <person name="Olivier J."/>
            <person name="Enrico T."/>
            <person name="Nicola S."/>
        </authorList>
    </citation>
    <scope>NUCLEOTIDE SEQUENCE [LARGE SCALE GENOMIC DNA]</scope>
    <source>
        <strain evidence="2 3">DSM 44166</strain>
    </source>
</reference>
<accession>A0A1X2F5I1</accession>
<comment type="caution">
    <text evidence="2">The sequence shown here is derived from an EMBL/GenBank/DDBJ whole genome shotgun (WGS) entry which is preliminary data.</text>
</comment>
<protein>
    <submittedName>
        <fullName evidence="2">Uncharacterized protein</fullName>
    </submittedName>
</protein>